<proteinExistence type="predicted"/>
<dbReference type="SUPFAM" id="SSF56925">
    <property type="entry name" value="OMPA-like"/>
    <property type="match status" value="1"/>
</dbReference>
<comment type="caution">
    <text evidence="1">The sequence shown here is derived from an EMBL/GenBank/DDBJ whole genome shotgun (WGS) entry which is preliminary data.</text>
</comment>
<dbReference type="EMBL" id="BAABJX010000011">
    <property type="protein sequence ID" value="GAA4824386.1"/>
    <property type="molecule type" value="Genomic_DNA"/>
</dbReference>
<dbReference type="InterPro" id="IPR011250">
    <property type="entry name" value="OMP/PagP_B-barrel"/>
</dbReference>
<keyword evidence="2" id="KW-1185">Reference proteome</keyword>
<evidence type="ECO:0000313" key="2">
    <source>
        <dbReference type="Proteomes" id="UP001500298"/>
    </source>
</evidence>
<reference evidence="2" key="1">
    <citation type="journal article" date="2019" name="Int. J. Syst. Evol. Microbiol.">
        <title>The Global Catalogue of Microorganisms (GCM) 10K type strain sequencing project: providing services to taxonomists for standard genome sequencing and annotation.</title>
        <authorList>
            <consortium name="The Broad Institute Genomics Platform"/>
            <consortium name="The Broad Institute Genome Sequencing Center for Infectious Disease"/>
            <person name="Wu L."/>
            <person name="Ma J."/>
        </authorList>
    </citation>
    <scope>NUCLEOTIDE SEQUENCE [LARGE SCALE GENOMIC DNA]</scope>
    <source>
        <strain evidence="2">JCM 18326</strain>
    </source>
</reference>
<protein>
    <recommendedName>
        <fullName evidence="3">Outer membrane protein beta-barrel domain-containing protein</fullName>
    </recommendedName>
</protein>
<sequence>MGKFHVSYFTTWDYSTIQNKDKSLNFEHRGKLAFGLGIQTNYQLSNRFELSLGASYLDKGLTWVKAPVPDSLQFYCDEGCSSGPQRWWIAYFSMPIQLQYNFKRKGDFDYYIAAGITNDWNFDGNGGLFTFEDYANSFIANIGIRTTVGKVGLGIEPTFRRFITIYGTPNGSHPREKKPNYKPYSIGLKLRLYRSKGE</sequence>
<organism evidence="1 2">
    <name type="scientific">Algivirga pacifica</name>
    <dbReference type="NCBI Taxonomy" id="1162670"/>
    <lineage>
        <taxon>Bacteria</taxon>
        <taxon>Pseudomonadati</taxon>
        <taxon>Bacteroidota</taxon>
        <taxon>Cytophagia</taxon>
        <taxon>Cytophagales</taxon>
        <taxon>Flammeovirgaceae</taxon>
        <taxon>Algivirga</taxon>
    </lineage>
</organism>
<evidence type="ECO:0000313" key="1">
    <source>
        <dbReference type="EMBL" id="GAA4824386.1"/>
    </source>
</evidence>
<name>A0ABP9D403_9BACT</name>
<dbReference type="Proteomes" id="UP001500298">
    <property type="component" value="Unassembled WGS sequence"/>
</dbReference>
<gene>
    <name evidence="1" type="ORF">GCM10023331_06160</name>
</gene>
<evidence type="ECO:0008006" key="3">
    <source>
        <dbReference type="Google" id="ProtNLM"/>
    </source>
</evidence>
<accession>A0ABP9D403</accession>